<sequence length="419" mass="44089">MTARIEADYLIETAYPLEEAARALAREQSCGGFAAPLPGLGDPAAREARAAARIEALEDLGPVDGPSLPHAGRRRDPHRRAHLTLSWPLDNVGASLPNLMTTVAGNLFERPECSGLKLTALRLPRAFAAAYPGPAFGVTGTRRLAGVEGRPLIGAIVKPSVGYSPAETAALATILCDAGVDFIKDDALQADGPACPFEERVRAVLDAVDDHAQRTGKRVMVAFNLTGSVDEMRARHDLVLELGGTCLMVSLNAVGLPGMEALRRHSQLPIHGDRAGWGLFDRHPLLGISFPAWQVFWRLLGCDQLHVNGFGNALAEPDTSVVQSARACAAPLYPEKPLTAMPVLSAGLTARQVPATWASLQSKDLIYAAGGGIMTHPDGPGAGVSALREAWEAAISGTPLAVYARTRPALAAAIAAASR</sequence>
<dbReference type="Gene3D" id="3.30.70.150">
    <property type="entry name" value="RuBisCO large subunit, N-terminal domain"/>
    <property type="match status" value="1"/>
</dbReference>
<dbReference type="InterPro" id="IPR000685">
    <property type="entry name" value="RuBisCO_lsu_C"/>
</dbReference>
<dbReference type="Pfam" id="PF00016">
    <property type="entry name" value="RuBisCO_large"/>
    <property type="match status" value="1"/>
</dbReference>
<accession>A0A8B2NWH5</accession>
<organism evidence="2 3">
    <name type="scientific">Acuticoccus sediminis</name>
    <dbReference type="NCBI Taxonomy" id="2184697"/>
    <lineage>
        <taxon>Bacteria</taxon>
        <taxon>Pseudomonadati</taxon>
        <taxon>Pseudomonadota</taxon>
        <taxon>Alphaproteobacteria</taxon>
        <taxon>Hyphomicrobiales</taxon>
        <taxon>Amorphaceae</taxon>
        <taxon>Acuticoccus</taxon>
    </lineage>
</organism>
<proteinExistence type="predicted"/>
<protein>
    <submittedName>
        <fullName evidence="2">Ribulose 1,5-bisphosphate carboxylase</fullName>
    </submittedName>
</protein>
<evidence type="ECO:0000259" key="1">
    <source>
        <dbReference type="Pfam" id="PF00016"/>
    </source>
</evidence>
<keyword evidence="3" id="KW-1185">Reference proteome</keyword>
<dbReference type="PANTHER" id="PTHR42704">
    <property type="entry name" value="RIBULOSE BISPHOSPHATE CARBOXYLASE"/>
    <property type="match status" value="1"/>
</dbReference>
<dbReference type="GO" id="GO:0015977">
    <property type="term" value="P:carbon fixation"/>
    <property type="evidence" value="ECO:0007669"/>
    <property type="project" value="InterPro"/>
</dbReference>
<dbReference type="SUPFAM" id="SSF51649">
    <property type="entry name" value="RuBisCo, C-terminal domain"/>
    <property type="match status" value="1"/>
</dbReference>
<reference evidence="2 3" key="1">
    <citation type="submission" date="2018-05" db="EMBL/GenBank/DDBJ databases">
        <title>Acuticoccus sediminis sp. nov., isolated from deep-sea sediment of Indian Ocean.</title>
        <authorList>
            <person name="Liu X."/>
            <person name="Lai Q."/>
            <person name="Du Y."/>
            <person name="Sun F."/>
            <person name="Zhang X."/>
            <person name="Wang S."/>
            <person name="Shao Z."/>
        </authorList>
    </citation>
    <scope>NUCLEOTIDE SEQUENCE [LARGE SCALE GENOMIC DNA]</scope>
    <source>
        <strain evidence="2 3">PTG4-2</strain>
    </source>
</reference>
<dbReference type="GO" id="GO:0000287">
    <property type="term" value="F:magnesium ion binding"/>
    <property type="evidence" value="ECO:0007669"/>
    <property type="project" value="InterPro"/>
</dbReference>
<dbReference type="SUPFAM" id="SSF54966">
    <property type="entry name" value="RuBisCO, large subunit, small (N-terminal) domain"/>
    <property type="match status" value="1"/>
</dbReference>
<gene>
    <name evidence="2" type="ORF">DLJ53_00330</name>
</gene>
<dbReference type="Proteomes" id="UP000249590">
    <property type="component" value="Unassembled WGS sequence"/>
</dbReference>
<dbReference type="Gene3D" id="3.20.20.110">
    <property type="entry name" value="Ribulose bisphosphate carboxylase, large subunit, C-terminal domain"/>
    <property type="match status" value="1"/>
</dbReference>
<feature type="domain" description="Ribulose bisphosphate carboxylase large subunit C-terminal" evidence="1">
    <location>
        <begin position="138"/>
        <end position="414"/>
    </location>
</feature>
<name>A0A8B2NWH5_9HYPH</name>
<dbReference type="OrthoDB" id="9764279at2"/>
<dbReference type="PANTHER" id="PTHR42704:SF17">
    <property type="entry name" value="RIBULOSE BISPHOSPHATE CARBOXYLASE LARGE CHAIN"/>
    <property type="match status" value="1"/>
</dbReference>
<dbReference type="InterPro" id="IPR036422">
    <property type="entry name" value="RuBisCO_lsu_N_sf"/>
</dbReference>
<dbReference type="RefSeq" id="WP_111341262.1">
    <property type="nucleotide sequence ID" value="NZ_JAIWKD010000001.1"/>
</dbReference>
<evidence type="ECO:0000313" key="3">
    <source>
        <dbReference type="Proteomes" id="UP000249590"/>
    </source>
</evidence>
<comment type="caution">
    <text evidence="2">The sequence shown here is derived from an EMBL/GenBank/DDBJ whole genome shotgun (WGS) entry which is preliminary data.</text>
</comment>
<dbReference type="InterPro" id="IPR036376">
    <property type="entry name" value="RuBisCO_lsu_C_sf"/>
</dbReference>
<dbReference type="AlphaFoldDB" id="A0A8B2NWH5"/>
<evidence type="ECO:0000313" key="2">
    <source>
        <dbReference type="EMBL" id="RAI03020.1"/>
    </source>
</evidence>
<dbReference type="EMBL" id="QHHQ01000001">
    <property type="protein sequence ID" value="RAI03020.1"/>
    <property type="molecule type" value="Genomic_DNA"/>
</dbReference>
<dbReference type="InterPro" id="IPR033966">
    <property type="entry name" value="RuBisCO"/>
</dbReference>
<dbReference type="GO" id="GO:0016984">
    <property type="term" value="F:ribulose-bisphosphate carboxylase activity"/>
    <property type="evidence" value="ECO:0007669"/>
    <property type="project" value="InterPro"/>
</dbReference>